<feature type="transmembrane region" description="Helical" evidence="2">
    <location>
        <begin position="634"/>
        <end position="657"/>
    </location>
</feature>
<sequence length="727" mass="79673">MPATILSNGSDSISNGSEPASNDSTVRQDTDTGPTIDGASFPKIPTYRAIGTLSILILTGGAVIVLTALSFLAFLWYGRGSGVGGEHATSLWRLIMLRDSLPQIITLASVTMRVTIAAQTTLCTSMCASLILEKRRVRKSQVAQFSIARSVNDGPWKLIFALLRDTRVHISWHSESILIMFLGLAALGIQFTSTILLSDLGDATLVQFPSAVLLNLTATVNTLTEIKTPYWSQRPRAFPSFGESPPGYFAQPNEHGLSDTGLKRRALLPFSDAENRTSLRRYEGPGFVLSSRVACMPPVFSNSQFMTEHAENLFDYGYIEGSLQYEETFTRAGISPPRLCNSKRCLPTSFDCDIYVRPGDVSDRYSAESPINSFCFPDPINMTAYSSSYWDLNDDPWGPEASTILVISSNVNESYWSESPEQPIPTPNYTVNGEWSNFELESGYFVNISLCFMGLNVMFSEVNLTLTVDKTTNTAEKKAIMSGLAIDTTDIQVLLGADPSIQSPTERGVFSIGHIEDDPNFLFIADGNGPLSLGQNNTSVMESYLLYMAQAQRSNATITACDPCDGYTTQSANPIYANIFSSILSRTNRAAVALQSVYTVLGQTVYYDLLDKYDQPYKTNVTSSKTIKLPQQSLGLLAVIILATSSLVAIGAMTALFSRHSHYTLLGETWHTLSQVISSETEAILDGKVILPDDSMEKHFKGEDHYVKLGRSSISGRIEVMRCDTKS</sequence>
<accession>A0A7C8MVS1</accession>
<proteinExistence type="predicted"/>
<evidence type="ECO:0000313" key="3">
    <source>
        <dbReference type="EMBL" id="KAF2971648.1"/>
    </source>
</evidence>
<evidence type="ECO:0000256" key="1">
    <source>
        <dbReference type="SAM" id="MobiDB-lite"/>
    </source>
</evidence>
<organism evidence="3 4">
    <name type="scientific">Xylaria multiplex</name>
    <dbReference type="NCBI Taxonomy" id="323545"/>
    <lineage>
        <taxon>Eukaryota</taxon>
        <taxon>Fungi</taxon>
        <taxon>Dikarya</taxon>
        <taxon>Ascomycota</taxon>
        <taxon>Pezizomycotina</taxon>
        <taxon>Sordariomycetes</taxon>
        <taxon>Xylariomycetidae</taxon>
        <taxon>Xylariales</taxon>
        <taxon>Xylariaceae</taxon>
        <taxon>Xylaria</taxon>
    </lineage>
</organism>
<dbReference type="Proteomes" id="UP000481858">
    <property type="component" value="Unassembled WGS sequence"/>
</dbReference>
<keyword evidence="2" id="KW-0812">Transmembrane</keyword>
<evidence type="ECO:0000256" key="2">
    <source>
        <dbReference type="SAM" id="Phobius"/>
    </source>
</evidence>
<feature type="transmembrane region" description="Helical" evidence="2">
    <location>
        <begin position="177"/>
        <end position="197"/>
    </location>
</feature>
<feature type="transmembrane region" description="Helical" evidence="2">
    <location>
        <begin position="104"/>
        <end position="132"/>
    </location>
</feature>
<protein>
    <submittedName>
        <fullName evidence="3">Uncharacterized protein</fullName>
    </submittedName>
</protein>
<keyword evidence="2" id="KW-0472">Membrane</keyword>
<name>A0A7C8MVS1_9PEZI</name>
<dbReference type="AlphaFoldDB" id="A0A7C8MVS1"/>
<dbReference type="InParanoid" id="A0A7C8MVS1"/>
<feature type="region of interest" description="Disordered" evidence="1">
    <location>
        <begin position="1"/>
        <end position="38"/>
    </location>
</feature>
<keyword evidence="4" id="KW-1185">Reference proteome</keyword>
<feature type="transmembrane region" description="Helical" evidence="2">
    <location>
        <begin position="53"/>
        <end position="77"/>
    </location>
</feature>
<dbReference type="EMBL" id="WUBL01000012">
    <property type="protein sequence ID" value="KAF2971648.1"/>
    <property type="molecule type" value="Genomic_DNA"/>
</dbReference>
<dbReference type="OrthoDB" id="5428040at2759"/>
<keyword evidence="2" id="KW-1133">Transmembrane helix</keyword>
<evidence type="ECO:0000313" key="4">
    <source>
        <dbReference type="Proteomes" id="UP000481858"/>
    </source>
</evidence>
<comment type="caution">
    <text evidence="3">The sequence shown here is derived from an EMBL/GenBank/DDBJ whole genome shotgun (WGS) entry which is preliminary data.</text>
</comment>
<feature type="compositionally biased region" description="Polar residues" evidence="1">
    <location>
        <begin position="1"/>
        <end position="33"/>
    </location>
</feature>
<gene>
    <name evidence="3" type="ORF">GQX73_g2019</name>
</gene>
<reference evidence="3 4" key="1">
    <citation type="submission" date="2019-12" db="EMBL/GenBank/DDBJ databases">
        <title>Draft genome sequence of the ascomycete Xylaria multiplex DSM 110363.</title>
        <authorList>
            <person name="Buettner E."/>
            <person name="Kellner H."/>
        </authorList>
    </citation>
    <scope>NUCLEOTIDE SEQUENCE [LARGE SCALE GENOMIC DNA]</scope>
    <source>
        <strain evidence="3 4">DSM 110363</strain>
    </source>
</reference>